<dbReference type="SUPFAM" id="SSF47661">
    <property type="entry name" value="t-snare proteins"/>
    <property type="match status" value="1"/>
</dbReference>
<dbReference type="Pfam" id="PF05739">
    <property type="entry name" value="SNARE"/>
    <property type="match status" value="1"/>
</dbReference>
<keyword evidence="3 7" id="KW-0812">Transmembrane</keyword>
<feature type="domain" description="T-SNARE coiled-coil homology" evidence="8">
    <location>
        <begin position="208"/>
        <end position="270"/>
    </location>
</feature>
<dbReference type="Pfam" id="PF00804">
    <property type="entry name" value="Syntaxin"/>
    <property type="match status" value="1"/>
</dbReference>
<evidence type="ECO:0000256" key="4">
    <source>
        <dbReference type="ARBA" id="ARBA00022989"/>
    </source>
</evidence>
<dbReference type="InterPro" id="IPR045242">
    <property type="entry name" value="Syntaxin"/>
</dbReference>
<comment type="subcellular location">
    <subcellularLocation>
        <location evidence="1">Membrane</location>
        <topology evidence="1">Single-pass type IV membrane protein</topology>
    </subcellularLocation>
</comment>
<dbReference type="GO" id="GO:0012505">
    <property type="term" value="C:endomembrane system"/>
    <property type="evidence" value="ECO:0007669"/>
    <property type="project" value="TreeGrafter"/>
</dbReference>
<dbReference type="GO" id="GO:0006887">
    <property type="term" value="P:exocytosis"/>
    <property type="evidence" value="ECO:0007669"/>
    <property type="project" value="TreeGrafter"/>
</dbReference>
<dbReference type="EMBL" id="JASWJB010000025">
    <property type="protein sequence ID" value="KAK2609243.1"/>
    <property type="molecule type" value="Genomic_DNA"/>
</dbReference>
<evidence type="ECO:0000256" key="2">
    <source>
        <dbReference type="ARBA" id="ARBA00009063"/>
    </source>
</evidence>
<dbReference type="Proteomes" id="UP001251528">
    <property type="component" value="Unassembled WGS sequence"/>
</dbReference>
<evidence type="ECO:0000256" key="5">
    <source>
        <dbReference type="ARBA" id="ARBA00023136"/>
    </source>
</evidence>
<dbReference type="Gene3D" id="1.20.58.70">
    <property type="match status" value="1"/>
</dbReference>
<keyword evidence="10" id="KW-1185">Reference proteome</keyword>
<sequence>MSYEQQNRYYQGPAQEAGHGYNQDQYELQNRGDNSFNQTSQQSHSRVLPLRPFLDRIQQLQEEVKSLATSIEYIGQLHQRALSSTGSQAKDQAENYVTQTKVQTTAIKDGIKSLEQDLVNTTDNDRNTKNSQLQSLKTQFKSVLAKYESVEHEYRKNYRQQLRRQLDIAYPDASEPQIQQLMESDWSNEGVFQTALKDSRTGQASSVLGNVRARHNELQRIEQTLAELAVLYQELAAAVEQQDVGVEAIEENAIRTEENMAAGNTNIEKANASARRARKLKWWCLLLVIVIIIAIALGVGLGICLTGNTCKSK</sequence>
<dbReference type="GO" id="GO:0006886">
    <property type="term" value="P:intracellular protein transport"/>
    <property type="evidence" value="ECO:0007669"/>
    <property type="project" value="TreeGrafter"/>
</dbReference>
<dbReference type="GO" id="GO:0031201">
    <property type="term" value="C:SNARE complex"/>
    <property type="evidence" value="ECO:0007669"/>
    <property type="project" value="TreeGrafter"/>
</dbReference>
<evidence type="ECO:0000256" key="7">
    <source>
        <dbReference type="SAM" id="Phobius"/>
    </source>
</evidence>
<comment type="caution">
    <text evidence="9">The sequence shown here is derived from an EMBL/GenBank/DDBJ whole genome shotgun (WGS) entry which is preliminary data.</text>
</comment>
<keyword evidence="4 7" id="KW-1133">Transmembrane helix</keyword>
<dbReference type="SMART" id="SM00397">
    <property type="entry name" value="t_SNARE"/>
    <property type="match status" value="1"/>
</dbReference>
<dbReference type="CDD" id="cd15849">
    <property type="entry name" value="SNARE_Sso1"/>
    <property type="match status" value="1"/>
</dbReference>
<dbReference type="InterPro" id="IPR006011">
    <property type="entry name" value="Syntaxin_N"/>
</dbReference>
<accession>A0AAJ0FXI3</accession>
<evidence type="ECO:0000259" key="8">
    <source>
        <dbReference type="PROSITE" id="PS50192"/>
    </source>
</evidence>
<protein>
    <recommendedName>
        <fullName evidence="8">t-SNARE coiled-coil homology domain-containing protein</fullName>
    </recommendedName>
</protein>
<comment type="similarity">
    <text evidence="2">Belongs to the syntaxin family.</text>
</comment>
<dbReference type="GO" id="GO:0000149">
    <property type="term" value="F:SNARE binding"/>
    <property type="evidence" value="ECO:0007669"/>
    <property type="project" value="TreeGrafter"/>
</dbReference>
<dbReference type="InterPro" id="IPR000727">
    <property type="entry name" value="T_SNARE_dom"/>
</dbReference>
<dbReference type="GO" id="GO:0006906">
    <property type="term" value="P:vesicle fusion"/>
    <property type="evidence" value="ECO:0007669"/>
    <property type="project" value="TreeGrafter"/>
</dbReference>
<gene>
    <name evidence="9" type="ORF">QQS21_002177</name>
</gene>
<evidence type="ECO:0000256" key="1">
    <source>
        <dbReference type="ARBA" id="ARBA00004211"/>
    </source>
</evidence>
<dbReference type="InterPro" id="IPR010989">
    <property type="entry name" value="SNARE"/>
</dbReference>
<evidence type="ECO:0000313" key="10">
    <source>
        <dbReference type="Proteomes" id="UP001251528"/>
    </source>
</evidence>
<dbReference type="SMART" id="SM00503">
    <property type="entry name" value="SynN"/>
    <property type="match status" value="1"/>
</dbReference>
<feature type="transmembrane region" description="Helical" evidence="7">
    <location>
        <begin position="282"/>
        <end position="303"/>
    </location>
</feature>
<evidence type="ECO:0000256" key="3">
    <source>
        <dbReference type="ARBA" id="ARBA00022692"/>
    </source>
</evidence>
<reference evidence="9" key="1">
    <citation type="submission" date="2023-06" db="EMBL/GenBank/DDBJ databases">
        <title>Conoideocrella luteorostrata (Hypocreales: Clavicipitaceae), a potential biocontrol fungus for elongate hemlock scale in United States Christmas tree production areas.</title>
        <authorList>
            <person name="Barrett H."/>
            <person name="Lovett B."/>
            <person name="Macias A.M."/>
            <person name="Stajich J.E."/>
            <person name="Kasson M.T."/>
        </authorList>
    </citation>
    <scope>NUCLEOTIDE SEQUENCE</scope>
    <source>
        <strain evidence="9">ARSEF 14590</strain>
    </source>
</reference>
<dbReference type="PANTHER" id="PTHR19957:SF307">
    <property type="entry name" value="PROTEIN SSO1-RELATED"/>
    <property type="match status" value="1"/>
</dbReference>
<dbReference type="GO" id="GO:0048278">
    <property type="term" value="P:vesicle docking"/>
    <property type="evidence" value="ECO:0007669"/>
    <property type="project" value="TreeGrafter"/>
</dbReference>
<evidence type="ECO:0000256" key="6">
    <source>
        <dbReference type="SAM" id="MobiDB-lite"/>
    </source>
</evidence>
<dbReference type="AlphaFoldDB" id="A0AAJ0FXI3"/>
<organism evidence="9 10">
    <name type="scientific">Conoideocrella luteorostrata</name>
    <dbReference type="NCBI Taxonomy" id="1105319"/>
    <lineage>
        <taxon>Eukaryota</taxon>
        <taxon>Fungi</taxon>
        <taxon>Dikarya</taxon>
        <taxon>Ascomycota</taxon>
        <taxon>Pezizomycotina</taxon>
        <taxon>Sordariomycetes</taxon>
        <taxon>Hypocreomycetidae</taxon>
        <taxon>Hypocreales</taxon>
        <taxon>Clavicipitaceae</taxon>
        <taxon>Conoideocrella</taxon>
    </lineage>
</organism>
<name>A0AAJ0FXI3_9HYPO</name>
<keyword evidence="5 7" id="KW-0472">Membrane</keyword>
<dbReference type="GO" id="GO:0005484">
    <property type="term" value="F:SNAP receptor activity"/>
    <property type="evidence" value="ECO:0007669"/>
    <property type="project" value="TreeGrafter"/>
</dbReference>
<feature type="region of interest" description="Disordered" evidence="6">
    <location>
        <begin position="1"/>
        <end position="21"/>
    </location>
</feature>
<evidence type="ECO:0000313" key="9">
    <source>
        <dbReference type="EMBL" id="KAK2609243.1"/>
    </source>
</evidence>
<dbReference type="GO" id="GO:0005886">
    <property type="term" value="C:plasma membrane"/>
    <property type="evidence" value="ECO:0007669"/>
    <property type="project" value="TreeGrafter"/>
</dbReference>
<dbReference type="PANTHER" id="PTHR19957">
    <property type="entry name" value="SYNTAXIN"/>
    <property type="match status" value="1"/>
</dbReference>
<dbReference type="PROSITE" id="PS50192">
    <property type="entry name" value="T_SNARE"/>
    <property type="match status" value="1"/>
</dbReference>
<proteinExistence type="inferred from homology"/>